<sequence>MSARADTISGVRSKHGLVQDWERGWALCRATPSPVAEHDGYRIDVGAPGHRVRFVLNGPASTGRRAATLTAPGTWLKVCGDRAEVVSALSAAWRVEAPEYLMSAALSSDDAGAIEPG</sequence>
<dbReference type="AlphaFoldDB" id="A0A1H2WL61"/>
<evidence type="ECO:0000313" key="2">
    <source>
        <dbReference type="Proteomes" id="UP000199529"/>
    </source>
</evidence>
<dbReference type="STRING" id="418495.SAMN05216215_1005205"/>
<protein>
    <submittedName>
        <fullName evidence="1">Uncharacterized protein</fullName>
    </submittedName>
</protein>
<gene>
    <name evidence="1" type="ORF">SAMN05216215_1005205</name>
</gene>
<accession>A0A1H2WL61</accession>
<proteinExistence type="predicted"/>
<evidence type="ECO:0000313" key="1">
    <source>
        <dbReference type="EMBL" id="SDW81301.1"/>
    </source>
</evidence>
<organism evidence="1 2">
    <name type="scientific">Saccharopolyspora shandongensis</name>
    <dbReference type="NCBI Taxonomy" id="418495"/>
    <lineage>
        <taxon>Bacteria</taxon>
        <taxon>Bacillati</taxon>
        <taxon>Actinomycetota</taxon>
        <taxon>Actinomycetes</taxon>
        <taxon>Pseudonocardiales</taxon>
        <taxon>Pseudonocardiaceae</taxon>
        <taxon>Saccharopolyspora</taxon>
    </lineage>
</organism>
<dbReference type="Proteomes" id="UP000199529">
    <property type="component" value="Unassembled WGS sequence"/>
</dbReference>
<keyword evidence="2" id="KW-1185">Reference proteome</keyword>
<dbReference type="EMBL" id="FNOK01000005">
    <property type="protein sequence ID" value="SDW81301.1"/>
    <property type="molecule type" value="Genomic_DNA"/>
</dbReference>
<reference evidence="2" key="1">
    <citation type="submission" date="2016-10" db="EMBL/GenBank/DDBJ databases">
        <authorList>
            <person name="Varghese N."/>
            <person name="Submissions S."/>
        </authorList>
    </citation>
    <scope>NUCLEOTIDE SEQUENCE [LARGE SCALE GENOMIC DNA]</scope>
    <source>
        <strain evidence="2">CGMCC 4.3530</strain>
    </source>
</reference>
<name>A0A1H2WL61_9PSEU</name>